<dbReference type="EC" id="2.3.1.-" evidence="6"/>
<dbReference type="Proteomes" id="UP000187406">
    <property type="component" value="Unassembled WGS sequence"/>
</dbReference>
<evidence type="ECO:0000256" key="6">
    <source>
        <dbReference type="PIRNR" id="PIRNR036417"/>
    </source>
</evidence>
<dbReference type="PIRSF" id="PIRSF036417">
    <property type="entry name" value="3-ktacl-CoA_syn"/>
    <property type="match status" value="1"/>
</dbReference>
<dbReference type="InterPro" id="IPR016039">
    <property type="entry name" value="Thiolase-like"/>
</dbReference>
<dbReference type="SUPFAM" id="SSF53901">
    <property type="entry name" value="Thiolase-like"/>
    <property type="match status" value="2"/>
</dbReference>
<keyword evidence="7" id="KW-0812">Transmembrane</keyword>
<feature type="domain" description="FAE" evidence="8">
    <location>
        <begin position="44"/>
        <end position="324"/>
    </location>
</feature>
<comment type="caution">
    <text evidence="10">The sequence shown here is derived from an EMBL/GenBank/DDBJ whole genome shotgun (WGS) entry which is preliminary data.</text>
</comment>
<dbReference type="STRING" id="3775.A0A1Q3CPK5"/>
<dbReference type="PANTHER" id="PTHR31561">
    <property type="entry name" value="3-KETOACYL-COA SYNTHASE"/>
    <property type="match status" value="1"/>
</dbReference>
<feature type="transmembrane region" description="Helical" evidence="7">
    <location>
        <begin position="20"/>
        <end position="38"/>
    </location>
</feature>
<dbReference type="Pfam" id="PF08392">
    <property type="entry name" value="FAE1_CUT1_RppA"/>
    <property type="match status" value="1"/>
</dbReference>
<name>A0A1Q3CPK5_CEPFO</name>
<evidence type="ECO:0000259" key="9">
    <source>
        <dbReference type="Pfam" id="PF08541"/>
    </source>
</evidence>
<dbReference type="GO" id="GO:0016020">
    <property type="term" value="C:membrane"/>
    <property type="evidence" value="ECO:0007669"/>
    <property type="project" value="InterPro"/>
</dbReference>
<dbReference type="InterPro" id="IPR012392">
    <property type="entry name" value="3-ktacl-CoA_syn"/>
</dbReference>
<dbReference type="CDD" id="cd00831">
    <property type="entry name" value="CHS_like"/>
    <property type="match status" value="1"/>
</dbReference>
<evidence type="ECO:0000256" key="2">
    <source>
        <dbReference type="ARBA" id="ARBA00005531"/>
    </source>
</evidence>
<accession>A0A1Q3CPK5</accession>
<organism evidence="10 11">
    <name type="scientific">Cephalotus follicularis</name>
    <name type="common">Albany pitcher plant</name>
    <dbReference type="NCBI Taxonomy" id="3775"/>
    <lineage>
        <taxon>Eukaryota</taxon>
        <taxon>Viridiplantae</taxon>
        <taxon>Streptophyta</taxon>
        <taxon>Embryophyta</taxon>
        <taxon>Tracheophyta</taxon>
        <taxon>Spermatophyta</taxon>
        <taxon>Magnoliopsida</taxon>
        <taxon>eudicotyledons</taxon>
        <taxon>Gunneridae</taxon>
        <taxon>Pentapetalae</taxon>
        <taxon>rosids</taxon>
        <taxon>fabids</taxon>
        <taxon>Oxalidales</taxon>
        <taxon>Cephalotaceae</taxon>
        <taxon>Cephalotus</taxon>
    </lineage>
</organism>
<evidence type="ECO:0000256" key="1">
    <source>
        <dbReference type="ARBA" id="ARBA00005194"/>
    </source>
</evidence>
<dbReference type="OrthoDB" id="329835at2759"/>
<comment type="similarity">
    <text evidence="2 6">Belongs to the thiolase-like superfamily. Chalcone/stilbene synthases family.</text>
</comment>
<evidence type="ECO:0000313" key="10">
    <source>
        <dbReference type="EMBL" id="GAV82013.1"/>
    </source>
</evidence>
<sequence length="464" mass="52163">MLTTPTLHDIVEFTNNPNLTSFASLLCLILILLLSNIFKKNSSCKVFLVDFTCYKSPSTQICSSEMFLDRIRHCGKFSEASLEFMQAILEKSGLGQSTYLPESFLRKPMNPCLKNARREAEMVMFGAVDDLLAKTGVECKDIGIVIVNYCVFNVVPSLSDMIVNRYKLGEDTVCYNLSGMGCSAGLIAIGLAKQLLQVRHKSHALVVSTENITQHGYFGDDRSKLLTNCIFRVGGAAILLTNRPSVSKVPKYQLIHTVHNHTAASDRSYNCIFQDEDHQGQMGVTITKDLMVVACKTIEANIITLGRLVLPIQEQILYVTNYIIRCFALTKVDPYVPNFKNTFDHIITHVGGKPVLDEVKRNLDLTESDMEASRMTLYRFGNTSSSSVWYGLAYMEAKGRIKRGDRVWQIAFGSGFKCSSVIWRAMKTVDREKNNPWSDEVDEFPVDLEILESFPYHFEASKNV</sequence>
<protein>
    <recommendedName>
        <fullName evidence="6">3-ketoacyl-CoA synthase</fullName>
        <ecNumber evidence="6">2.3.1.-</ecNumber>
    </recommendedName>
</protein>
<comment type="catalytic activity">
    <reaction evidence="5">
        <text>a very-long-chain acyl-CoA + malonyl-CoA + H(+) = a very-long-chain 3-oxoacyl-CoA + CO2 + CoA</text>
        <dbReference type="Rhea" id="RHEA:32727"/>
        <dbReference type="ChEBI" id="CHEBI:15378"/>
        <dbReference type="ChEBI" id="CHEBI:16526"/>
        <dbReference type="ChEBI" id="CHEBI:57287"/>
        <dbReference type="ChEBI" id="CHEBI:57384"/>
        <dbReference type="ChEBI" id="CHEBI:90725"/>
        <dbReference type="ChEBI" id="CHEBI:90736"/>
        <dbReference type="EC" id="2.3.1.199"/>
    </reaction>
</comment>
<gene>
    <name evidence="10" type="ORF">CFOL_v3_25466</name>
</gene>
<evidence type="ECO:0000256" key="4">
    <source>
        <dbReference type="ARBA" id="ARBA00023315"/>
    </source>
</evidence>
<dbReference type="InterPro" id="IPR013601">
    <property type="entry name" value="FAE1_typ3_polyketide_synth"/>
</dbReference>
<evidence type="ECO:0000256" key="5">
    <source>
        <dbReference type="ARBA" id="ARBA00047375"/>
    </source>
</evidence>
<evidence type="ECO:0000259" key="8">
    <source>
        <dbReference type="Pfam" id="PF08392"/>
    </source>
</evidence>
<reference evidence="11" key="1">
    <citation type="submission" date="2016-04" db="EMBL/GenBank/DDBJ databases">
        <title>Cephalotus genome sequencing.</title>
        <authorList>
            <person name="Fukushima K."/>
            <person name="Hasebe M."/>
            <person name="Fang X."/>
        </authorList>
    </citation>
    <scope>NUCLEOTIDE SEQUENCE [LARGE SCALE GENOMIC DNA]</scope>
    <source>
        <strain evidence="11">cv. St1</strain>
    </source>
</reference>
<dbReference type="UniPathway" id="UPA00094"/>
<dbReference type="GO" id="GO:0009922">
    <property type="term" value="F:fatty acid elongase activity"/>
    <property type="evidence" value="ECO:0007669"/>
    <property type="project" value="UniProtKB-EC"/>
</dbReference>
<dbReference type="Gene3D" id="3.40.47.10">
    <property type="match status" value="1"/>
</dbReference>
<keyword evidence="7" id="KW-0472">Membrane</keyword>
<dbReference type="InterPro" id="IPR013747">
    <property type="entry name" value="ACP_syn_III_C"/>
</dbReference>
<feature type="domain" description="Beta-ketoacyl-[acyl-carrier-protein] synthase III C-terminal" evidence="9">
    <location>
        <begin position="343"/>
        <end position="424"/>
    </location>
</feature>
<keyword evidence="7" id="KW-1133">Transmembrane helix</keyword>
<dbReference type="AlphaFoldDB" id="A0A1Q3CPK5"/>
<evidence type="ECO:0000313" key="11">
    <source>
        <dbReference type="Proteomes" id="UP000187406"/>
    </source>
</evidence>
<dbReference type="EMBL" id="BDDD01002540">
    <property type="protein sequence ID" value="GAV82013.1"/>
    <property type="molecule type" value="Genomic_DNA"/>
</dbReference>
<proteinExistence type="inferred from homology"/>
<keyword evidence="11" id="KW-1185">Reference proteome</keyword>
<dbReference type="Pfam" id="PF08541">
    <property type="entry name" value="ACP_syn_III_C"/>
    <property type="match status" value="1"/>
</dbReference>
<dbReference type="GO" id="GO:0006633">
    <property type="term" value="P:fatty acid biosynthetic process"/>
    <property type="evidence" value="ECO:0007669"/>
    <property type="project" value="UniProtKB-UniPathway"/>
</dbReference>
<comment type="pathway">
    <text evidence="1 6">Lipid metabolism; fatty acid biosynthesis.</text>
</comment>
<keyword evidence="4 6" id="KW-0012">Acyltransferase</keyword>
<evidence type="ECO:0000256" key="7">
    <source>
        <dbReference type="SAM" id="Phobius"/>
    </source>
</evidence>
<dbReference type="InParanoid" id="A0A1Q3CPK5"/>
<keyword evidence="3 6" id="KW-0808">Transferase</keyword>
<evidence type="ECO:0000256" key="3">
    <source>
        <dbReference type="ARBA" id="ARBA00022679"/>
    </source>
</evidence>